<feature type="transmembrane region" description="Helical" evidence="6">
    <location>
        <begin position="294"/>
        <end position="314"/>
    </location>
</feature>
<sequence length="472" mass="52809">MRLKEVAQNTAIAFVSQGFSFLLSVLTSLLVPKVLGVEEFGYWQLFLFYSSYTGFFAFGIADGIYLIEGGKTRGVIDKRRVNSALLFGIAYEIPLAAAVAVGCSLVGFEEQREFVILATAAYMVISYLWNALGYVFQAMNETKLYSFAVMANRIAFLLPLVFLLFVKCDSFKPFVLFYIASHCCSLIYCAWNGRDILASGLYMPIETVRIGIGYIRVGVKLMFANIASMLILGFARLLIDAAWGIETFGKLSFSLSMVNFFLAFVSQASMVLFPALRQSHGDEQRRVFSMMRECLTILLPGIYVFCFPLTWLIGMWLPQYADSLRFFVFLLPMCVFDGKMDLLGTTFFKVLRKESTLLRINIATAVVSAIGTLLGVFCFESVDVVIFSVVFALAMRSLISEALISRNIDAPRSFLPLGEIIVTAGFLLTGFFLPGFYATCVYLAIYIVYLFVFKNETKGVLRTIKKMRGGLM</sequence>
<evidence type="ECO:0000256" key="5">
    <source>
        <dbReference type="ARBA" id="ARBA00023136"/>
    </source>
</evidence>
<feature type="transmembrane region" description="Helical" evidence="6">
    <location>
        <begin position="171"/>
        <end position="191"/>
    </location>
</feature>
<evidence type="ECO:0000256" key="3">
    <source>
        <dbReference type="ARBA" id="ARBA00022692"/>
    </source>
</evidence>
<comment type="caution">
    <text evidence="7">The sequence shown here is derived from an EMBL/GenBank/DDBJ whole genome shotgun (WGS) entry which is preliminary data.</text>
</comment>
<keyword evidence="3 6" id="KW-0812">Transmembrane</keyword>
<feature type="transmembrane region" description="Helical" evidence="6">
    <location>
        <begin position="251"/>
        <end position="273"/>
    </location>
</feature>
<dbReference type="eggNOG" id="COG2244">
    <property type="taxonomic scope" value="Bacteria"/>
</dbReference>
<evidence type="ECO:0000256" key="4">
    <source>
        <dbReference type="ARBA" id="ARBA00022989"/>
    </source>
</evidence>
<gene>
    <name evidence="7" type="ORF">COLSTE_01760</name>
</gene>
<dbReference type="OrthoDB" id="385011at2"/>
<feature type="transmembrane region" description="Helical" evidence="6">
    <location>
        <begin position="360"/>
        <end position="379"/>
    </location>
</feature>
<keyword evidence="2" id="KW-1003">Cell membrane</keyword>
<evidence type="ECO:0000256" key="1">
    <source>
        <dbReference type="ARBA" id="ARBA00004651"/>
    </source>
</evidence>
<name>B6GCD7_9ACTN</name>
<dbReference type="Proteomes" id="UP000003560">
    <property type="component" value="Unassembled WGS sequence"/>
</dbReference>
<proteinExistence type="predicted"/>
<feature type="transmembrane region" description="Helical" evidence="6">
    <location>
        <begin position="43"/>
        <end position="65"/>
    </location>
</feature>
<evidence type="ECO:0000256" key="2">
    <source>
        <dbReference type="ARBA" id="ARBA00022475"/>
    </source>
</evidence>
<dbReference type="GeneID" id="98003446"/>
<dbReference type="EMBL" id="ABXJ01000102">
    <property type="protein sequence ID" value="EEA90056.1"/>
    <property type="molecule type" value="Genomic_DNA"/>
</dbReference>
<dbReference type="HOGENOM" id="CLU_044974_0_0_11"/>
<feature type="transmembrane region" description="Helical" evidence="6">
    <location>
        <begin position="436"/>
        <end position="453"/>
    </location>
</feature>
<reference evidence="7 8" key="2">
    <citation type="submission" date="2008-10" db="EMBL/GenBank/DDBJ databases">
        <authorList>
            <person name="Fulton L."/>
            <person name="Clifton S."/>
            <person name="Fulton B."/>
            <person name="Xu J."/>
            <person name="Minx P."/>
            <person name="Pepin K.H."/>
            <person name="Johnson M."/>
            <person name="Thiruvilangam P."/>
            <person name="Bhonagiri V."/>
            <person name="Nash W.E."/>
            <person name="Mardis E.R."/>
            <person name="Wilson R.K."/>
        </authorList>
    </citation>
    <scope>NUCLEOTIDE SEQUENCE [LARGE SCALE GENOMIC DNA]</scope>
    <source>
        <strain evidence="7 8">DSM 13279</strain>
    </source>
</reference>
<dbReference type="PANTHER" id="PTHR30250">
    <property type="entry name" value="PST FAMILY PREDICTED COLANIC ACID TRANSPORTER"/>
    <property type="match status" value="1"/>
</dbReference>
<feature type="transmembrane region" description="Helical" evidence="6">
    <location>
        <begin position="212"/>
        <end position="239"/>
    </location>
</feature>
<dbReference type="GO" id="GO:0005886">
    <property type="term" value="C:plasma membrane"/>
    <property type="evidence" value="ECO:0007669"/>
    <property type="project" value="UniProtKB-SubCell"/>
</dbReference>
<keyword evidence="4 6" id="KW-1133">Transmembrane helix</keyword>
<comment type="subcellular location">
    <subcellularLocation>
        <location evidence="1">Cell membrane</location>
        <topology evidence="1">Multi-pass membrane protein</topology>
    </subcellularLocation>
</comment>
<dbReference type="InterPro" id="IPR050833">
    <property type="entry name" value="Poly_Biosynth_Transport"/>
</dbReference>
<reference evidence="7 8" key="1">
    <citation type="submission" date="2008-10" db="EMBL/GenBank/DDBJ databases">
        <title>Draft genome sequence of Collinsella stercoris (DSM 13279).</title>
        <authorList>
            <person name="Sudarsanam P."/>
            <person name="Ley R."/>
            <person name="Guruge J."/>
            <person name="Turnbaugh P.J."/>
            <person name="Mahowald M."/>
            <person name="Liep D."/>
            <person name="Gordon J."/>
        </authorList>
    </citation>
    <scope>NUCLEOTIDE SEQUENCE [LARGE SCALE GENOMIC DNA]</scope>
    <source>
        <strain evidence="7 8">DSM 13279</strain>
    </source>
</reference>
<dbReference type="RefSeq" id="WP_006721392.1">
    <property type="nucleotide sequence ID" value="NZ_CP085935.1"/>
</dbReference>
<keyword evidence="5 6" id="KW-0472">Membrane</keyword>
<evidence type="ECO:0000313" key="7">
    <source>
        <dbReference type="EMBL" id="EEA90056.1"/>
    </source>
</evidence>
<keyword evidence="8" id="KW-1185">Reference proteome</keyword>
<evidence type="ECO:0000256" key="6">
    <source>
        <dbReference type="SAM" id="Phobius"/>
    </source>
</evidence>
<dbReference type="PANTHER" id="PTHR30250:SF11">
    <property type="entry name" value="O-ANTIGEN TRANSPORTER-RELATED"/>
    <property type="match status" value="1"/>
</dbReference>
<feature type="transmembrane region" description="Helical" evidence="6">
    <location>
        <begin position="85"/>
        <end position="108"/>
    </location>
</feature>
<dbReference type="STRING" id="445975.COLSTE_01760"/>
<feature type="transmembrane region" description="Helical" evidence="6">
    <location>
        <begin position="12"/>
        <end position="31"/>
    </location>
</feature>
<organism evidence="7 8">
    <name type="scientific">Collinsella stercoris DSM 13279</name>
    <dbReference type="NCBI Taxonomy" id="445975"/>
    <lineage>
        <taxon>Bacteria</taxon>
        <taxon>Bacillati</taxon>
        <taxon>Actinomycetota</taxon>
        <taxon>Coriobacteriia</taxon>
        <taxon>Coriobacteriales</taxon>
        <taxon>Coriobacteriaceae</taxon>
        <taxon>Collinsella</taxon>
    </lineage>
</organism>
<feature type="transmembrane region" description="Helical" evidence="6">
    <location>
        <begin position="144"/>
        <end position="165"/>
    </location>
</feature>
<feature type="transmembrane region" description="Helical" evidence="6">
    <location>
        <begin position="385"/>
        <end position="404"/>
    </location>
</feature>
<feature type="transmembrane region" description="Helical" evidence="6">
    <location>
        <begin position="114"/>
        <end position="132"/>
    </location>
</feature>
<dbReference type="AlphaFoldDB" id="B6GCD7"/>
<evidence type="ECO:0000313" key="8">
    <source>
        <dbReference type="Proteomes" id="UP000003560"/>
    </source>
</evidence>
<accession>B6GCD7</accession>
<protein>
    <submittedName>
        <fullName evidence="7">Polysaccharide biosynthesis protein</fullName>
    </submittedName>
</protein>